<dbReference type="Proteomes" id="UP001620626">
    <property type="component" value="Unassembled WGS sequence"/>
</dbReference>
<reference evidence="2 3" key="1">
    <citation type="submission" date="2024-10" db="EMBL/GenBank/DDBJ databases">
        <authorList>
            <person name="Kim D."/>
        </authorList>
    </citation>
    <scope>NUCLEOTIDE SEQUENCE [LARGE SCALE GENOMIC DNA]</scope>
    <source>
        <strain evidence="2">BH-2024</strain>
    </source>
</reference>
<feature type="signal peptide" evidence="1">
    <location>
        <begin position="1"/>
        <end position="22"/>
    </location>
</feature>
<proteinExistence type="predicted"/>
<accession>A0ABD2KYH3</accession>
<dbReference type="EMBL" id="JBICBT010000613">
    <property type="protein sequence ID" value="KAL3107620.1"/>
    <property type="molecule type" value="Genomic_DNA"/>
</dbReference>
<evidence type="ECO:0000256" key="1">
    <source>
        <dbReference type="SAM" id="SignalP"/>
    </source>
</evidence>
<evidence type="ECO:0000313" key="2">
    <source>
        <dbReference type="EMBL" id="KAL3107620.1"/>
    </source>
</evidence>
<protein>
    <submittedName>
        <fullName evidence="2">Uncharacterized protein</fullName>
    </submittedName>
</protein>
<name>A0ABD2KYH3_9BILA</name>
<keyword evidence="3" id="KW-1185">Reference proteome</keyword>
<comment type="caution">
    <text evidence="2">The sequence shown here is derived from an EMBL/GenBank/DDBJ whole genome shotgun (WGS) entry which is preliminary data.</text>
</comment>
<gene>
    <name evidence="2" type="ORF">niasHT_016477</name>
</gene>
<organism evidence="2 3">
    <name type="scientific">Heterodera trifolii</name>
    <dbReference type="NCBI Taxonomy" id="157864"/>
    <lineage>
        <taxon>Eukaryota</taxon>
        <taxon>Metazoa</taxon>
        <taxon>Ecdysozoa</taxon>
        <taxon>Nematoda</taxon>
        <taxon>Chromadorea</taxon>
        <taxon>Rhabditida</taxon>
        <taxon>Tylenchina</taxon>
        <taxon>Tylenchomorpha</taxon>
        <taxon>Tylenchoidea</taxon>
        <taxon>Heteroderidae</taxon>
        <taxon>Heteroderinae</taxon>
        <taxon>Heterodera</taxon>
    </lineage>
</organism>
<sequence length="89" mass="10174">MQRLKMFNQLFIVVLLIAASFGLNVTSNKQREYQKPPPICCPEQCGNAYDGCMYLCAEHGQGPHTCPCWVNCGETMFKCVKRCKEYQCK</sequence>
<evidence type="ECO:0000313" key="3">
    <source>
        <dbReference type="Proteomes" id="UP001620626"/>
    </source>
</evidence>
<keyword evidence="1" id="KW-0732">Signal</keyword>
<feature type="chain" id="PRO_5044775219" evidence="1">
    <location>
        <begin position="23"/>
        <end position="89"/>
    </location>
</feature>
<dbReference type="AlphaFoldDB" id="A0ABD2KYH3"/>